<accession>A0A5C5UBC8</accession>
<evidence type="ECO:0000256" key="1">
    <source>
        <dbReference type="SAM" id="MobiDB-lite"/>
    </source>
</evidence>
<evidence type="ECO:0000313" key="3">
    <source>
        <dbReference type="Proteomes" id="UP000319980"/>
    </source>
</evidence>
<name>A0A5C5UBC8_9GAMM</name>
<proteinExistence type="predicted"/>
<organism evidence="2 3">
    <name type="scientific">Luteimonas marina</name>
    <dbReference type="NCBI Taxonomy" id="488485"/>
    <lineage>
        <taxon>Bacteria</taxon>
        <taxon>Pseudomonadati</taxon>
        <taxon>Pseudomonadota</taxon>
        <taxon>Gammaproteobacteria</taxon>
        <taxon>Lysobacterales</taxon>
        <taxon>Lysobacteraceae</taxon>
        <taxon>Luteimonas</taxon>
    </lineage>
</organism>
<feature type="region of interest" description="Disordered" evidence="1">
    <location>
        <begin position="62"/>
        <end position="86"/>
    </location>
</feature>
<reference evidence="2 3" key="1">
    <citation type="journal article" date="2008" name="Int. J. Syst. Evol. Microbiol.">
        <title>Luteimonas marina sp. nov., isolated from seawater.</title>
        <authorList>
            <person name="Baik K.S."/>
            <person name="Park S.C."/>
            <person name="Kim M.S."/>
            <person name="Kim E.M."/>
            <person name="Park C."/>
            <person name="Chun J."/>
            <person name="Seong C.N."/>
        </authorList>
    </citation>
    <scope>NUCLEOTIDE SEQUENCE [LARGE SCALE GENOMIC DNA]</scope>
    <source>
        <strain evidence="2 3">FR1330</strain>
    </source>
</reference>
<feature type="region of interest" description="Disordered" evidence="1">
    <location>
        <begin position="1"/>
        <end position="23"/>
    </location>
</feature>
<dbReference type="EMBL" id="VOHK01000001">
    <property type="protein sequence ID" value="TWT23404.1"/>
    <property type="molecule type" value="Genomic_DNA"/>
</dbReference>
<dbReference type="OrthoDB" id="7595565at2"/>
<sequence length="86" mass="9604">MKTSMAVELPMNARPRPRATTTGTLVGTRFQATLLEAIDSWRKEQDDLPTRPEAVRRLVELGMTHDTNPSAEASGRRAKQNPDEKT</sequence>
<dbReference type="RefSeq" id="WP_116325689.1">
    <property type="nucleotide sequence ID" value="NZ_VOHK01000001.1"/>
</dbReference>
<dbReference type="AlphaFoldDB" id="A0A5C5UBC8"/>
<comment type="caution">
    <text evidence="2">The sequence shown here is derived from an EMBL/GenBank/DDBJ whole genome shotgun (WGS) entry which is preliminary data.</text>
</comment>
<protein>
    <submittedName>
        <fullName evidence="2">Uncharacterized protein</fullName>
    </submittedName>
</protein>
<keyword evidence="3" id="KW-1185">Reference proteome</keyword>
<evidence type="ECO:0000313" key="2">
    <source>
        <dbReference type="EMBL" id="TWT23404.1"/>
    </source>
</evidence>
<gene>
    <name evidence="2" type="ORF">FQY83_01800</name>
</gene>
<dbReference type="Proteomes" id="UP000319980">
    <property type="component" value="Unassembled WGS sequence"/>
</dbReference>